<comment type="similarity">
    <text evidence="1 9 10">Belongs to the peptidase A8 family.</text>
</comment>
<proteinExistence type="inferred from homology"/>
<evidence type="ECO:0000256" key="7">
    <source>
        <dbReference type="ARBA" id="ARBA00022989"/>
    </source>
</evidence>
<evidence type="ECO:0000313" key="11">
    <source>
        <dbReference type="EMBL" id="VEN73591.1"/>
    </source>
</evidence>
<keyword evidence="6 9" id="KW-0378">Hydrolase</keyword>
<keyword evidence="8 9" id="KW-0472">Membrane</keyword>
<dbReference type="PANTHER" id="PTHR33695">
    <property type="entry name" value="LIPOPROTEIN SIGNAL PEPTIDASE"/>
    <property type="match status" value="1"/>
</dbReference>
<comment type="function">
    <text evidence="9">This protein specifically catalyzes the removal of signal peptides from prolipoproteins.</text>
</comment>
<comment type="subcellular location">
    <subcellularLocation>
        <location evidence="9">Cell membrane</location>
        <topology evidence="9">Multi-pass membrane protein</topology>
    </subcellularLocation>
</comment>
<keyword evidence="5 9" id="KW-0064">Aspartyl protease</keyword>
<dbReference type="Pfam" id="PF01252">
    <property type="entry name" value="Peptidase_A8"/>
    <property type="match status" value="1"/>
</dbReference>
<dbReference type="PANTHER" id="PTHR33695:SF1">
    <property type="entry name" value="LIPOPROTEIN SIGNAL PEPTIDASE"/>
    <property type="match status" value="1"/>
</dbReference>
<dbReference type="UniPathway" id="UPA00665"/>
<feature type="active site" evidence="9">
    <location>
        <position position="145"/>
    </location>
</feature>
<evidence type="ECO:0000256" key="9">
    <source>
        <dbReference type="HAMAP-Rule" id="MF_00161"/>
    </source>
</evidence>
<dbReference type="HAMAP" id="MF_00161">
    <property type="entry name" value="LspA"/>
    <property type="match status" value="1"/>
</dbReference>
<keyword evidence="3 9" id="KW-0645">Protease</keyword>
<dbReference type="EC" id="3.4.23.36" evidence="9"/>
<name>A0A484HL23_9BACT</name>
<feature type="active site" evidence="9">
    <location>
        <position position="127"/>
    </location>
</feature>
<evidence type="ECO:0000256" key="2">
    <source>
        <dbReference type="ARBA" id="ARBA00022475"/>
    </source>
</evidence>
<comment type="pathway">
    <text evidence="9">Protein modification; lipoprotein biosynthesis (signal peptide cleavage).</text>
</comment>
<dbReference type="GO" id="GO:0006508">
    <property type="term" value="P:proteolysis"/>
    <property type="evidence" value="ECO:0007669"/>
    <property type="project" value="UniProtKB-KW"/>
</dbReference>
<keyword evidence="7 9" id="KW-1133">Transmembrane helix</keyword>
<feature type="transmembrane region" description="Helical" evidence="9">
    <location>
        <begin position="73"/>
        <end position="92"/>
    </location>
</feature>
<evidence type="ECO:0000256" key="10">
    <source>
        <dbReference type="RuleBase" id="RU004181"/>
    </source>
</evidence>
<feature type="transmembrane region" description="Helical" evidence="9">
    <location>
        <begin position="137"/>
        <end position="161"/>
    </location>
</feature>
<dbReference type="EMBL" id="CAACVI010000012">
    <property type="protein sequence ID" value="VEN73591.1"/>
    <property type="molecule type" value="Genomic_DNA"/>
</dbReference>
<comment type="caution">
    <text evidence="9">Lacks conserved residue(s) required for the propagation of feature annotation.</text>
</comment>
<accession>A0A484HL23</accession>
<evidence type="ECO:0000256" key="5">
    <source>
        <dbReference type="ARBA" id="ARBA00022750"/>
    </source>
</evidence>
<organism evidence="11">
    <name type="scientific">uncultured Desulfobacteraceae bacterium</name>
    <dbReference type="NCBI Taxonomy" id="218296"/>
    <lineage>
        <taxon>Bacteria</taxon>
        <taxon>Pseudomonadati</taxon>
        <taxon>Thermodesulfobacteriota</taxon>
        <taxon>Desulfobacteria</taxon>
        <taxon>Desulfobacterales</taxon>
        <taxon>Desulfobacteraceae</taxon>
        <taxon>environmental samples</taxon>
    </lineage>
</organism>
<dbReference type="PRINTS" id="PR00781">
    <property type="entry name" value="LIPOSIGPTASE"/>
</dbReference>
<dbReference type="NCBIfam" id="TIGR00077">
    <property type="entry name" value="lspA"/>
    <property type="match status" value="1"/>
</dbReference>
<dbReference type="GO" id="GO:0005886">
    <property type="term" value="C:plasma membrane"/>
    <property type="evidence" value="ECO:0007669"/>
    <property type="project" value="UniProtKB-SubCell"/>
</dbReference>
<dbReference type="AlphaFoldDB" id="A0A484HL23"/>
<comment type="catalytic activity">
    <reaction evidence="9">
        <text>Release of signal peptides from bacterial membrane prolipoproteins. Hydrolyzes -Xaa-Yaa-Zaa-|-(S,diacylglyceryl)Cys-, in which Xaa is hydrophobic (preferably Leu), and Yaa (Ala or Ser) and Zaa (Gly or Ala) have small, neutral side chains.</text>
        <dbReference type="EC" id="3.4.23.36"/>
    </reaction>
</comment>
<keyword evidence="11" id="KW-0449">Lipoprotein</keyword>
<dbReference type="InterPro" id="IPR001872">
    <property type="entry name" value="Peptidase_A8"/>
</dbReference>
<evidence type="ECO:0000256" key="6">
    <source>
        <dbReference type="ARBA" id="ARBA00022801"/>
    </source>
</evidence>
<evidence type="ECO:0000256" key="8">
    <source>
        <dbReference type="ARBA" id="ARBA00023136"/>
    </source>
</evidence>
<protein>
    <recommendedName>
        <fullName evidence="9">Lipoprotein signal peptidase</fullName>
        <ecNumber evidence="9">3.4.23.36</ecNumber>
    </recommendedName>
    <alternativeName>
        <fullName evidence="9">Prolipoprotein signal peptidase</fullName>
    </alternativeName>
    <alternativeName>
        <fullName evidence="9">Signal peptidase II</fullName>
        <shortName evidence="9">SPase II</shortName>
    </alternativeName>
</protein>
<keyword evidence="4 9" id="KW-0812">Transmembrane</keyword>
<keyword evidence="2 9" id="KW-1003">Cell membrane</keyword>
<evidence type="ECO:0000256" key="3">
    <source>
        <dbReference type="ARBA" id="ARBA00022670"/>
    </source>
</evidence>
<dbReference type="GO" id="GO:0004190">
    <property type="term" value="F:aspartic-type endopeptidase activity"/>
    <property type="evidence" value="ECO:0007669"/>
    <property type="project" value="UniProtKB-UniRule"/>
</dbReference>
<evidence type="ECO:0000256" key="4">
    <source>
        <dbReference type="ARBA" id="ARBA00022692"/>
    </source>
</evidence>
<reference evidence="11" key="1">
    <citation type="submission" date="2019-01" db="EMBL/GenBank/DDBJ databases">
        <authorList>
            <consortium name="Genoscope - CEA"/>
            <person name="William W."/>
        </authorList>
    </citation>
    <scope>NUCLEOTIDE SEQUENCE</scope>
    <source>
        <strain evidence="11">CR-1</strain>
    </source>
</reference>
<gene>
    <name evidence="9 11" type="primary">lspA</name>
    <name evidence="11" type="ORF">EPICR_20056</name>
</gene>
<sequence length="166" mass="18307">MTPLDSKRGRLKKLLMIAGPVLIADQASKALVVRLMPLFDSIEMIPGFFSLTHIKNPGGAFGFMANSPPGVRLFVFIFVSIVALFFILHMYLKTPGRRPLFSSGLALVFGGALGNIADRVRFGEVTDFFDFYLKNAHWPAFNVADASIVVGVSIVAWHLLFKKDAF</sequence>
<feature type="transmembrane region" description="Helical" evidence="9">
    <location>
        <begin position="99"/>
        <end position="117"/>
    </location>
</feature>
<evidence type="ECO:0000256" key="1">
    <source>
        <dbReference type="ARBA" id="ARBA00006139"/>
    </source>
</evidence>